<dbReference type="InterPro" id="IPR036388">
    <property type="entry name" value="WH-like_DNA-bd_sf"/>
</dbReference>
<dbReference type="EMBL" id="BPTT01000001">
    <property type="protein sequence ID" value="GJG33126.1"/>
    <property type="molecule type" value="Genomic_DNA"/>
</dbReference>
<accession>A0AA37MKW4</accession>
<dbReference type="Gene3D" id="1.10.10.10">
    <property type="entry name" value="Winged helix-like DNA-binding domain superfamily/Winged helix DNA-binding domain"/>
    <property type="match status" value="1"/>
</dbReference>
<dbReference type="InterPro" id="IPR013196">
    <property type="entry name" value="HTH_11"/>
</dbReference>
<evidence type="ECO:0000259" key="3">
    <source>
        <dbReference type="PROSITE" id="PS51000"/>
    </source>
</evidence>
<proteinExistence type="predicted"/>
<evidence type="ECO:0000313" key="5">
    <source>
        <dbReference type="Proteomes" id="UP000887097"/>
    </source>
</evidence>
<dbReference type="GO" id="GO:0003700">
    <property type="term" value="F:DNA-binding transcription factor activity"/>
    <property type="evidence" value="ECO:0007669"/>
    <property type="project" value="InterPro"/>
</dbReference>
<reference evidence="4" key="1">
    <citation type="submission" date="2021-08" db="EMBL/GenBank/DDBJ databases">
        <title>Prevotella lacticifex sp. nov., isolated from rumen of cow.</title>
        <authorList>
            <person name="Shinkai T."/>
            <person name="Ikeyama N."/>
            <person name="Kumagai M."/>
            <person name="Ohmori H."/>
            <person name="Sakamoto M."/>
            <person name="Ohkuma M."/>
            <person name="Mitsumori M."/>
        </authorList>
    </citation>
    <scope>NUCLEOTIDE SEQUENCE</scope>
    <source>
        <strain evidence="4">JCM 8259</strain>
    </source>
</reference>
<protein>
    <recommendedName>
        <fullName evidence="3">HTH deoR-type domain-containing protein</fullName>
    </recommendedName>
</protein>
<dbReference type="InterPro" id="IPR001034">
    <property type="entry name" value="DeoR_HTH"/>
</dbReference>
<name>A0AA37MKW4_XYLRU</name>
<keyword evidence="1" id="KW-0805">Transcription regulation</keyword>
<dbReference type="Pfam" id="PF08279">
    <property type="entry name" value="HTH_11"/>
    <property type="match status" value="1"/>
</dbReference>
<comment type="caution">
    <text evidence="4">The sequence shown here is derived from an EMBL/GenBank/DDBJ whole genome shotgun (WGS) entry which is preliminary data.</text>
</comment>
<dbReference type="SMART" id="SM00420">
    <property type="entry name" value="HTH_DEOR"/>
    <property type="match status" value="1"/>
</dbReference>
<gene>
    <name evidence="4" type="ORF">PRMUPPPA20_12350</name>
</gene>
<sequence length="125" mass="13838">MPKVENFCGGVRVTIQRTKFMQMMNVTSDVTSNVVSDVTSNVVSDVSSSVGSLSVVQLTDRQKKIRELILKDSFISAQQMSVVLSVVTRTIWRDLADLQKKGVLIREGNTSAGHWLWVGPIVDNK</sequence>
<dbReference type="InterPro" id="IPR036390">
    <property type="entry name" value="WH_DNA-bd_sf"/>
</dbReference>
<keyword evidence="2" id="KW-0804">Transcription</keyword>
<evidence type="ECO:0000313" key="4">
    <source>
        <dbReference type="EMBL" id="GJG33126.1"/>
    </source>
</evidence>
<evidence type="ECO:0000256" key="2">
    <source>
        <dbReference type="ARBA" id="ARBA00023163"/>
    </source>
</evidence>
<dbReference type="AlphaFoldDB" id="A0AA37MKW4"/>
<evidence type="ECO:0000256" key="1">
    <source>
        <dbReference type="ARBA" id="ARBA00023015"/>
    </source>
</evidence>
<feature type="domain" description="HTH deoR-type" evidence="3">
    <location>
        <begin position="58"/>
        <end position="113"/>
    </location>
</feature>
<dbReference type="PROSITE" id="PS51000">
    <property type="entry name" value="HTH_DEOR_2"/>
    <property type="match status" value="1"/>
</dbReference>
<organism evidence="4 5">
    <name type="scientific">Xylanibacter ruminicola</name>
    <name type="common">Prevotella ruminicola</name>
    <dbReference type="NCBI Taxonomy" id="839"/>
    <lineage>
        <taxon>Bacteria</taxon>
        <taxon>Pseudomonadati</taxon>
        <taxon>Bacteroidota</taxon>
        <taxon>Bacteroidia</taxon>
        <taxon>Bacteroidales</taxon>
        <taxon>Prevotellaceae</taxon>
        <taxon>Xylanibacter</taxon>
    </lineage>
</organism>
<dbReference type="SUPFAM" id="SSF46785">
    <property type="entry name" value="Winged helix' DNA-binding domain"/>
    <property type="match status" value="1"/>
</dbReference>
<dbReference type="Proteomes" id="UP000887097">
    <property type="component" value="Unassembled WGS sequence"/>
</dbReference>